<accession>A0A7H9EK81</accession>
<evidence type="ECO:0000313" key="5">
    <source>
        <dbReference type="Proteomes" id="UP000510886"/>
    </source>
</evidence>
<reference evidence="4 5" key="1">
    <citation type="submission" date="2020-01" db="EMBL/GenBank/DDBJ databases">
        <title>Complete and circular genome sequences of six lactobacillus isolates from horses.</title>
        <authorList>
            <person name="Hassan H.M."/>
        </authorList>
    </citation>
    <scope>NUCLEOTIDE SEQUENCE [LARGE SCALE GENOMIC DNA]</scope>
    <source>
        <strain evidence="4 5">1A</strain>
    </source>
</reference>
<protein>
    <submittedName>
        <fullName evidence="4">Cys-Gln thioester bond-forming surface protein</fullName>
    </submittedName>
</protein>
<dbReference type="NCBIfam" id="TIGR03934">
    <property type="entry name" value="TQXA_dom"/>
    <property type="match status" value="1"/>
</dbReference>
<feature type="domain" description="Thioester" evidence="3">
    <location>
        <begin position="67"/>
        <end position="172"/>
    </location>
</feature>
<feature type="transmembrane region" description="Helical" evidence="2">
    <location>
        <begin position="418"/>
        <end position="436"/>
    </location>
</feature>
<dbReference type="RefSeq" id="WP_180848417.1">
    <property type="nucleotide sequence ID" value="NZ_CP047418.1"/>
</dbReference>
<dbReference type="Pfam" id="PF08341">
    <property type="entry name" value="TED"/>
    <property type="match status" value="1"/>
</dbReference>
<feature type="compositionally biased region" description="Polar residues" evidence="1">
    <location>
        <begin position="381"/>
        <end position="399"/>
    </location>
</feature>
<keyword evidence="2" id="KW-0472">Membrane</keyword>
<dbReference type="Proteomes" id="UP000510886">
    <property type="component" value="Chromosome"/>
</dbReference>
<dbReference type="AlphaFoldDB" id="A0A7H9EK81"/>
<organism evidence="4 5">
    <name type="scientific">Ligilactobacillus saerimneri</name>
    <dbReference type="NCBI Taxonomy" id="228229"/>
    <lineage>
        <taxon>Bacteria</taxon>
        <taxon>Bacillati</taxon>
        <taxon>Bacillota</taxon>
        <taxon>Bacilli</taxon>
        <taxon>Lactobacillales</taxon>
        <taxon>Lactobacillaceae</taxon>
        <taxon>Ligilactobacillus</taxon>
    </lineage>
</organism>
<feature type="compositionally biased region" description="Low complexity" evidence="1">
    <location>
        <begin position="207"/>
        <end position="372"/>
    </location>
</feature>
<dbReference type="KEGG" id="lsw:GTO87_05585"/>
<keyword evidence="2" id="KW-0812">Transmembrane</keyword>
<evidence type="ECO:0000259" key="3">
    <source>
        <dbReference type="Pfam" id="PF08341"/>
    </source>
</evidence>
<proteinExistence type="predicted"/>
<dbReference type="InterPro" id="IPR023849">
    <property type="entry name" value="TQXA_dom"/>
</dbReference>
<dbReference type="Gene3D" id="1.10.150.480">
    <property type="match status" value="1"/>
</dbReference>
<evidence type="ECO:0000313" key="4">
    <source>
        <dbReference type="EMBL" id="QLL78120.1"/>
    </source>
</evidence>
<name>A0A7H9EK81_9LACO</name>
<sequence>MDFTMKFLRKIVIGLVFLLGFMLETPVGTNRVAADSPDRYLAYVGEAQDSFGAPIYVKNLNTGKIDVAYCINESKKIPYSDVYNRFDATPERLRALDKPLVDRQKLPDIIKRIIYNGYPLNASKLQGTLSDGAFRRVTQLAIWHYSDSYTGAENELTPEEKEVYNQLVQSVKPVPINLNLNIYIRDDNTYQDLLGTSFGELPEHPEFSSSSSTSGSSSSESSSISSSSSSESFSSSEMGSSSSTPETKAESTSSSSEVSSSSSSMPYSESVSANSSSSSYSSSSSVTTAESTSSTTTSSSSSSESQESSSSSSTSSSSSSGSEVSSTSSSAFSSSSSNESTPGVSSTVSSSSTSVSSSSVPSMVSSSQSSETSQRERVIPSGSSTVKKATQSKPASSSVRVVDKEKDFPHMGENYHEVLWLSIIGCVILAGSLWMLERKYK</sequence>
<feature type="region of interest" description="Disordered" evidence="1">
    <location>
        <begin position="195"/>
        <end position="405"/>
    </location>
</feature>
<dbReference type="InterPro" id="IPR013552">
    <property type="entry name" value="Thioester_dom"/>
</dbReference>
<dbReference type="EMBL" id="CP047418">
    <property type="protein sequence ID" value="QLL78120.1"/>
    <property type="molecule type" value="Genomic_DNA"/>
</dbReference>
<evidence type="ECO:0000256" key="1">
    <source>
        <dbReference type="SAM" id="MobiDB-lite"/>
    </source>
</evidence>
<dbReference type="NCBIfam" id="NF012162">
    <property type="entry name" value="surf_Nterm_1"/>
    <property type="match status" value="1"/>
</dbReference>
<keyword evidence="2" id="KW-1133">Transmembrane helix</keyword>
<gene>
    <name evidence="4" type="ORF">GTO87_05585</name>
</gene>
<evidence type="ECO:0000256" key="2">
    <source>
        <dbReference type="SAM" id="Phobius"/>
    </source>
</evidence>